<feature type="region of interest" description="Disordered" evidence="1">
    <location>
        <begin position="1"/>
        <end position="36"/>
    </location>
</feature>
<accession>A0A9D4TPY4</accession>
<keyword evidence="2" id="KW-0812">Transmembrane</keyword>
<name>A0A9D4TPY4_CHLVU</name>
<gene>
    <name evidence="3" type="ORF">D9Q98_004568</name>
</gene>
<dbReference type="EMBL" id="SIDB01000006">
    <property type="protein sequence ID" value="KAI3431518.1"/>
    <property type="molecule type" value="Genomic_DNA"/>
</dbReference>
<feature type="transmembrane region" description="Helical" evidence="2">
    <location>
        <begin position="117"/>
        <end position="133"/>
    </location>
</feature>
<dbReference type="AlphaFoldDB" id="A0A9D4TPY4"/>
<feature type="compositionally biased region" description="Low complexity" evidence="1">
    <location>
        <begin position="9"/>
        <end position="29"/>
    </location>
</feature>
<keyword evidence="2" id="KW-1133">Transmembrane helix</keyword>
<proteinExistence type="predicted"/>
<comment type="caution">
    <text evidence="3">The sequence shown here is derived from an EMBL/GenBank/DDBJ whole genome shotgun (WGS) entry which is preliminary data.</text>
</comment>
<organism evidence="3 4">
    <name type="scientific">Chlorella vulgaris</name>
    <name type="common">Green alga</name>
    <dbReference type="NCBI Taxonomy" id="3077"/>
    <lineage>
        <taxon>Eukaryota</taxon>
        <taxon>Viridiplantae</taxon>
        <taxon>Chlorophyta</taxon>
        <taxon>core chlorophytes</taxon>
        <taxon>Trebouxiophyceae</taxon>
        <taxon>Chlorellales</taxon>
        <taxon>Chlorellaceae</taxon>
        <taxon>Chlorella clade</taxon>
        <taxon>Chlorella</taxon>
    </lineage>
</organism>
<feature type="transmembrane region" description="Helical" evidence="2">
    <location>
        <begin position="82"/>
        <end position="105"/>
    </location>
</feature>
<dbReference type="Proteomes" id="UP001055712">
    <property type="component" value="Unassembled WGS sequence"/>
</dbReference>
<keyword evidence="4" id="KW-1185">Reference proteome</keyword>
<feature type="transmembrane region" description="Helical" evidence="2">
    <location>
        <begin position="276"/>
        <end position="296"/>
    </location>
</feature>
<evidence type="ECO:0000313" key="4">
    <source>
        <dbReference type="Proteomes" id="UP001055712"/>
    </source>
</evidence>
<feature type="transmembrane region" description="Helical" evidence="2">
    <location>
        <begin position="153"/>
        <end position="177"/>
    </location>
</feature>
<protein>
    <submittedName>
        <fullName evidence="3">Uncharacterized protein</fullName>
    </submittedName>
</protein>
<sequence length="395" mass="40994">MSSEWTDLETPATAPEEAPASPPAADAPAQLPPPTEAGAEQAATFLRLAAWLALLFAGYGFQRGLCAVGLPYDCEAQDAAEVYASLTGLAFSGGALGWLAGVYRPARFAWLTAPRRAYLWLVYAATLPAYSALSNVPALMGSLNSSGVALSSGMIAVLALVGAALLAAVAFHVWLALQEGSSSSGSSSASPWWRKRSRLVASADQPPPVDAAPTLSMQAAQPASPSETKAAAAGRCCCAWSCMAGWPAIRAGGSSTDASGRCAKPSRQARLRWRSLGLYLLPRLGVLLYFAAWFAALAGSGSFELHLHHYALGWAVASLAAFNHPVSGLLLALGTAVFVQGAGAYGLDPFFKPSARAPGGCLPVSSNATGQMTCAFWGASQFDLRFCSDTAFIPW</sequence>
<reference evidence="3" key="1">
    <citation type="journal article" date="2019" name="Plant J.">
        <title>Chlorella vulgaris genome assembly and annotation reveals the molecular basis for metabolic acclimation to high light conditions.</title>
        <authorList>
            <person name="Cecchin M."/>
            <person name="Marcolungo L."/>
            <person name="Rossato M."/>
            <person name="Girolomoni L."/>
            <person name="Cosentino E."/>
            <person name="Cuine S."/>
            <person name="Li-Beisson Y."/>
            <person name="Delledonne M."/>
            <person name="Ballottari M."/>
        </authorList>
    </citation>
    <scope>NUCLEOTIDE SEQUENCE</scope>
    <source>
        <strain evidence="3">211/11P</strain>
    </source>
</reference>
<evidence type="ECO:0000256" key="2">
    <source>
        <dbReference type="SAM" id="Phobius"/>
    </source>
</evidence>
<dbReference type="OrthoDB" id="413369at2759"/>
<evidence type="ECO:0000256" key="1">
    <source>
        <dbReference type="SAM" id="MobiDB-lite"/>
    </source>
</evidence>
<evidence type="ECO:0000313" key="3">
    <source>
        <dbReference type="EMBL" id="KAI3431518.1"/>
    </source>
</evidence>
<reference evidence="3" key="2">
    <citation type="submission" date="2020-11" db="EMBL/GenBank/DDBJ databases">
        <authorList>
            <person name="Cecchin M."/>
            <person name="Marcolungo L."/>
            <person name="Rossato M."/>
            <person name="Girolomoni L."/>
            <person name="Cosentino E."/>
            <person name="Cuine S."/>
            <person name="Li-Beisson Y."/>
            <person name="Delledonne M."/>
            <person name="Ballottari M."/>
        </authorList>
    </citation>
    <scope>NUCLEOTIDE SEQUENCE</scope>
    <source>
        <strain evidence="3">211/11P</strain>
        <tissue evidence="3">Whole cell</tissue>
    </source>
</reference>
<feature type="transmembrane region" description="Helical" evidence="2">
    <location>
        <begin position="45"/>
        <end position="62"/>
    </location>
</feature>
<keyword evidence="2" id="KW-0472">Membrane</keyword>